<dbReference type="EMBL" id="JH993935">
    <property type="protein sequence ID" value="ELQ75652.1"/>
    <property type="molecule type" value="Genomic_DNA"/>
</dbReference>
<keyword evidence="2" id="KW-0812">Transmembrane</keyword>
<feature type="compositionally biased region" description="Polar residues" evidence="1">
    <location>
        <begin position="365"/>
        <end position="375"/>
    </location>
</feature>
<feature type="compositionally biased region" description="Basic and acidic residues" evidence="1">
    <location>
        <begin position="106"/>
        <end position="144"/>
    </location>
</feature>
<feature type="transmembrane region" description="Helical" evidence="2">
    <location>
        <begin position="6"/>
        <end position="25"/>
    </location>
</feature>
<keyword evidence="2" id="KW-0472">Membrane</keyword>
<evidence type="ECO:0000313" key="3">
    <source>
        <dbReference type="EMBL" id="ELQ75652.1"/>
    </source>
</evidence>
<feature type="region of interest" description="Disordered" evidence="1">
    <location>
        <begin position="95"/>
        <end position="158"/>
    </location>
</feature>
<name>L7JY49_TRAHO</name>
<feature type="compositionally biased region" description="Low complexity" evidence="1">
    <location>
        <begin position="145"/>
        <end position="156"/>
    </location>
</feature>
<gene>
    <name evidence="3" type="ORF">THOM_1324</name>
</gene>
<sequence length="484" mass="56117">MLYNLLFNTFGVPIILVVTAMMYSITRTNSDERCYTYTMNSVYIKRESDELLVVGDGWMYTVGIWYFDVLYVLCVLGERSVDMVECVDTLLRSRGRNGDSTGNNDNNRENSRENSREKENSRENDRNNDKENSKEDNTDKDKENNTNATDNNNNTNINTPYLQHLPPFSKFIKTIILCQSLPFKISFTAHHLLLYNTYSAYVPYRIYTLRNARTPLRIRNMNDVVKEIHNRMDVLEYADDCTINSLGVFIKNGYLDDMVIYVFDGDIVVFECSNGNMDDVVDDEVDDEVKDDKVEDGRVDDEIKDKVDDNQVEDDKLKDDNQVEDDKLKDDNQVKDDKLKDDNQVKDDKLKDDNQVKDDKLKDALNSNKNNNSTDQYLNHYLNQHHITYKQMKIKTCTTAQANIKIHIRCKNAIDGHLTLRKRGPVLFVRRGLKSIIMKMVPCTEDERWRSYCDSVGDCCGTLEKCGEDNEGVMYLKMIGVIKE</sequence>
<dbReference type="OrthoDB" id="10510306at2759"/>
<dbReference type="OMA" id="KIHIRCK"/>
<evidence type="ECO:0000256" key="2">
    <source>
        <dbReference type="SAM" id="Phobius"/>
    </source>
</evidence>
<proteinExistence type="predicted"/>
<dbReference type="VEuPathDB" id="MicrosporidiaDB:THOM_1324"/>
<accession>L7JY49</accession>
<evidence type="ECO:0000256" key="1">
    <source>
        <dbReference type="SAM" id="MobiDB-lite"/>
    </source>
</evidence>
<reference evidence="3 4" key="1">
    <citation type="journal article" date="2012" name="PLoS Pathog.">
        <title>The genome of the obligate intracellular parasite Trachipleistophora hominis: new insights into microsporidian genome dynamics and reductive evolution.</title>
        <authorList>
            <person name="Heinz E."/>
            <person name="Williams T.A."/>
            <person name="Nakjang S."/>
            <person name="Noel C.J."/>
            <person name="Swan D.C."/>
            <person name="Goldberg A.V."/>
            <person name="Harris S.R."/>
            <person name="Weinmaier T."/>
            <person name="Markert S."/>
            <person name="Becher D."/>
            <person name="Bernhardt J."/>
            <person name="Dagan T."/>
            <person name="Hacker C."/>
            <person name="Lucocq J.M."/>
            <person name="Schweder T."/>
            <person name="Rattei T."/>
            <person name="Hall N."/>
            <person name="Hirt R.P."/>
            <person name="Embley T.M."/>
        </authorList>
    </citation>
    <scope>NUCLEOTIDE SEQUENCE [LARGE SCALE GENOMIC DNA]</scope>
</reference>
<keyword evidence="4" id="KW-1185">Reference proteome</keyword>
<dbReference type="InParanoid" id="L7JY49"/>
<dbReference type="HOGENOM" id="CLU_622872_0_0_1"/>
<dbReference type="AlphaFoldDB" id="L7JY49"/>
<organism evidence="3 4">
    <name type="scientific">Trachipleistophora hominis</name>
    <name type="common">Microsporidian parasite</name>
    <dbReference type="NCBI Taxonomy" id="72359"/>
    <lineage>
        <taxon>Eukaryota</taxon>
        <taxon>Fungi</taxon>
        <taxon>Fungi incertae sedis</taxon>
        <taxon>Microsporidia</taxon>
        <taxon>Pleistophoridae</taxon>
        <taxon>Trachipleistophora</taxon>
    </lineage>
</organism>
<feature type="region of interest" description="Disordered" evidence="1">
    <location>
        <begin position="286"/>
        <end position="375"/>
    </location>
</feature>
<protein>
    <submittedName>
        <fullName evidence="3">Uncharacterized protein</fullName>
    </submittedName>
</protein>
<evidence type="ECO:0000313" key="4">
    <source>
        <dbReference type="Proteomes" id="UP000011185"/>
    </source>
</evidence>
<dbReference type="Proteomes" id="UP000011185">
    <property type="component" value="Unassembled WGS sequence"/>
</dbReference>
<feature type="compositionally biased region" description="Basic and acidic residues" evidence="1">
    <location>
        <begin position="290"/>
        <end position="363"/>
    </location>
</feature>
<keyword evidence="2" id="KW-1133">Transmembrane helix</keyword>